<dbReference type="InterPro" id="IPR001173">
    <property type="entry name" value="Glyco_trans_2-like"/>
</dbReference>
<sequence>MAIDTTIVVPTYNESGNVPELVRQLREAFADREAEILFVDDSTDLTPVVIREMQHQQAGPAGVRPGVPATPVRLIHREAGLRTGGLAGAVTAGIASAAGDFVVVMDADLQHPPALAPLLRDRLTTAGVDLVVASRYDGSGDASGLGSVWRQRVSGASTLLSRALFPRRVGAKCTDPMTGFFCLRRDAVDLGRLRPRGFKILLEILVSHDVSVHDQPFVFGSRVTGESKASWRNGFAFVHQLLSLRFSRPFRFAAVGALGLVVNLLVMAGLLKLGTGYVAASVLATEITIVHNFVLQERFVFEPHLGAAPLRFTRLQRAWRSLLYNNLDALARTPLLIVLVEVARLHSVGAQFLTLVLSFAARFLFMAKFVYEPRTPVPGLVRPLAGAKPNLLEEGMAS</sequence>
<dbReference type="InterPro" id="IPR050256">
    <property type="entry name" value="Glycosyltransferase_2"/>
</dbReference>
<dbReference type="PANTHER" id="PTHR48090:SF7">
    <property type="entry name" value="RFBJ PROTEIN"/>
    <property type="match status" value="1"/>
</dbReference>
<keyword evidence="9" id="KW-0808">Transferase</keyword>
<feature type="transmembrane region" description="Helical" evidence="6">
    <location>
        <begin position="250"/>
        <end position="271"/>
    </location>
</feature>
<feature type="domain" description="Glycosyltransferase 2-like" evidence="7">
    <location>
        <begin position="6"/>
        <end position="188"/>
    </location>
</feature>
<evidence type="ECO:0000256" key="4">
    <source>
        <dbReference type="ARBA" id="ARBA00022989"/>
    </source>
</evidence>
<keyword evidence="4 6" id="KW-1133">Transmembrane helix</keyword>
<evidence type="ECO:0000256" key="2">
    <source>
        <dbReference type="ARBA" id="ARBA00006739"/>
    </source>
</evidence>
<dbReference type="EMBL" id="JAUSQZ010000001">
    <property type="protein sequence ID" value="MDP9829033.1"/>
    <property type="molecule type" value="Genomic_DNA"/>
</dbReference>
<gene>
    <name evidence="9" type="ORF">J2S57_004782</name>
</gene>
<dbReference type="GO" id="GO:0004582">
    <property type="term" value="F:dolichyl-phosphate beta-D-mannosyltransferase activity"/>
    <property type="evidence" value="ECO:0007669"/>
    <property type="project" value="UniProtKB-EC"/>
</dbReference>
<evidence type="ECO:0000256" key="3">
    <source>
        <dbReference type="ARBA" id="ARBA00022692"/>
    </source>
</evidence>
<comment type="similarity">
    <text evidence="2">Belongs to the glycosyltransferase 2 family.</text>
</comment>
<dbReference type="Gene3D" id="3.90.550.10">
    <property type="entry name" value="Spore Coat Polysaccharide Biosynthesis Protein SpsA, Chain A"/>
    <property type="match status" value="1"/>
</dbReference>
<comment type="subcellular location">
    <subcellularLocation>
        <location evidence="1">Membrane</location>
        <topology evidence="1">Multi-pass membrane protein</topology>
    </subcellularLocation>
</comment>
<protein>
    <submittedName>
        <fullName evidence="9">Dolichol-phosphate mannosyltransferase</fullName>
        <ecNumber evidence="9">2.4.1.83</ecNumber>
    </submittedName>
</protein>
<keyword evidence="5 6" id="KW-0472">Membrane</keyword>
<dbReference type="Pfam" id="PF04138">
    <property type="entry name" value="GtrA_DPMS_TM"/>
    <property type="match status" value="1"/>
</dbReference>
<keyword evidence="10" id="KW-1185">Reference proteome</keyword>
<dbReference type="InterPro" id="IPR029044">
    <property type="entry name" value="Nucleotide-diphossugar_trans"/>
</dbReference>
<evidence type="ECO:0000256" key="1">
    <source>
        <dbReference type="ARBA" id="ARBA00004141"/>
    </source>
</evidence>
<proteinExistence type="inferred from homology"/>
<evidence type="ECO:0000256" key="6">
    <source>
        <dbReference type="SAM" id="Phobius"/>
    </source>
</evidence>
<dbReference type="EC" id="2.4.1.83" evidence="9"/>
<accession>A0ABT9P8K4</accession>
<comment type="caution">
    <text evidence="9">The sequence shown here is derived from an EMBL/GenBank/DDBJ whole genome shotgun (WGS) entry which is preliminary data.</text>
</comment>
<evidence type="ECO:0000313" key="10">
    <source>
        <dbReference type="Proteomes" id="UP001235712"/>
    </source>
</evidence>
<dbReference type="PANTHER" id="PTHR48090">
    <property type="entry name" value="UNDECAPRENYL-PHOSPHATE 4-DEOXY-4-FORMAMIDO-L-ARABINOSE TRANSFERASE-RELATED"/>
    <property type="match status" value="1"/>
</dbReference>
<keyword evidence="3 6" id="KW-0812">Transmembrane</keyword>
<dbReference type="Pfam" id="PF00535">
    <property type="entry name" value="Glycos_transf_2"/>
    <property type="match status" value="1"/>
</dbReference>
<evidence type="ECO:0000256" key="5">
    <source>
        <dbReference type="ARBA" id="ARBA00023136"/>
    </source>
</evidence>
<dbReference type="SUPFAM" id="SSF53448">
    <property type="entry name" value="Nucleotide-diphospho-sugar transferases"/>
    <property type="match status" value="1"/>
</dbReference>
<dbReference type="Proteomes" id="UP001235712">
    <property type="component" value="Unassembled WGS sequence"/>
</dbReference>
<feature type="domain" description="GtrA/DPMS transmembrane" evidence="8">
    <location>
        <begin position="251"/>
        <end position="370"/>
    </location>
</feature>
<dbReference type="InterPro" id="IPR007267">
    <property type="entry name" value="GtrA_DPMS_TM"/>
</dbReference>
<evidence type="ECO:0000259" key="8">
    <source>
        <dbReference type="Pfam" id="PF04138"/>
    </source>
</evidence>
<reference evidence="9 10" key="1">
    <citation type="submission" date="2023-07" db="EMBL/GenBank/DDBJ databases">
        <title>Sequencing the genomes of 1000 actinobacteria strains.</title>
        <authorList>
            <person name="Klenk H.-P."/>
        </authorList>
    </citation>
    <scope>NUCLEOTIDE SEQUENCE [LARGE SCALE GENOMIC DNA]</scope>
    <source>
        <strain evidence="9 10">DSM 44388</strain>
    </source>
</reference>
<evidence type="ECO:0000259" key="7">
    <source>
        <dbReference type="Pfam" id="PF00535"/>
    </source>
</evidence>
<dbReference type="RefSeq" id="WP_307246832.1">
    <property type="nucleotide sequence ID" value="NZ_JAUSQZ010000001.1"/>
</dbReference>
<name>A0ABT9P8K4_9ACTN</name>
<organism evidence="9 10">
    <name type="scientific">Kineosporia succinea</name>
    <dbReference type="NCBI Taxonomy" id="84632"/>
    <lineage>
        <taxon>Bacteria</taxon>
        <taxon>Bacillati</taxon>
        <taxon>Actinomycetota</taxon>
        <taxon>Actinomycetes</taxon>
        <taxon>Kineosporiales</taxon>
        <taxon>Kineosporiaceae</taxon>
        <taxon>Kineosporia</taxon>
    </lineage>
</organism>
<keyword evidence="9" id="KW-0328">Glycosyltransferase</keyword>
<evidence type="ECO:0000313" key="9">
    <source>
        <dbReference type="EMBL" id="MDP9829033.1"/>
    </source>
</evidence>